<organism evidence="1 2">
    <name type="scientific">Mytilus edulis</name>
    <name type="common">Blue mussel</name>
    <dbReference type="NCBI Taxonomy" id="6550"/>
    <lineage>
        <taxon>Eukaryota</taxon>
        <taxon>Metazoa</taxon>
        <taxon>Spiralia</taxon>
        <taxon>Lophotrochozoa</taxon>
        <taxon>Mollusca</taxon>
        <taxon>Bivalvia</taxon>
        <taxon>Autobranchia</taxon>
        <taxon>Pteriomorphia</taxon>
        <taxon>Mytilida</taxon>
        <taxon>Mytiloidea</taxon>
        <taxon>Mytilidae</taxon>
        <taxon>Mytilinae</taxon>
        <taxon>Mytilus</taxon>
    </lineage>
</organism>
<proteinExistence type="predicted"/>
<keyword evidence="2" id="KW-1185">Reference proteome</keyword>
<dbReference type="OrthoDB" id="6140514at2759"/>
<comment type="caution">
    <text evidence="1">The sequence shown here is derived from an EMBL/GenBank/DDBJ whole genome shotgun (WGS) entry which is preliminary data.</text>
</comment>
<evidence type="ECO:0000313" key="1">
    <source>
        <dbReference type="EMBL" id="CAG2254135.1"/>
    </source>
</evidence>
<gene>
    <name evidence="1" type="ORF">MEDL_65625</name>
</gene>
<protein>
    <submittedName>
        <fullName evidence="1">Uncharacterized protein</fullName>
    </submittedName>
</protein>
<name>A0A8S3V8R6_MYTED</name>
<evidence type="ECO:0000313" key="2">
    <source>
        <dbReference type="Proteomes" id="UP000683360"/>
    </source>
</evidence>
<sequence length="172" mass="19135">MDPADVIQRAIVIAAGTRSPSESDRCPSPSLREIKGYALPSFCLISTCLAKVREENSKIMLITPVWQSQAWYTLLLQMSVDYPVLLPMSHNTLLSPMKEPHPLILNKTLKLAGWTVSGDHLTQLEFQSKLKNYSLGLGNREQDLLTTVPGISGLAGVTHWKLVSFQHLWPLS</sequence>
<accession>A0A8S3V8R6</accession>
<reference evidence="1" key="1">
    <citation type="submission" date="2021-03" db="EMBL/GenBank/DDBJ databases">
        <authorList>
            <person name="Bekaert M."/>
        </authorList>
    </citation>
    <scope>NUCLEOTIDE SEQUENCE</scope>
</reference>
<dbReference type="Proteomes" id="UP000683360">
    <property type="component" value="Unassembled WGS sequence"/>
</dbReference>
<dbReference type="AlphaFoldDB" id="A0A8S3V8R6"/>
<dbReference type="EMBL" id="CAJPWZ010003220">
    <property type="protein sequence ID" value="CAG2254135.1"/>
    <property type="molecule type" value="Genomic_DNA"/>
</dbReference>